<dbReference type="Pfam" id="PF13489">
    <property type="entry name" value="Methyltransf_23"/>
    <property type="match status" value="1"/>
</dbReference>
<evidence type="ECO:0008006" key="4">
    <source>
        <dbReference type="Google" id="ProtNLM"/>
    </source>
</evidence>
<dbReference type="GO" id="GO:0008168">
    <property type="term" value="F:methyltransferase activity"/>
    <property type="evidence" value="ECO:0007669"/>
    <property type="project" value="TreeGrafter"/>
</dbReference>
<dbReference type="HOGENOM" id="CLU_010595_1_1_1"/>
<dbReference type="CDD" id="cd02440">
    <property type="entry name" value="AdoMet_MTases"/>
    <property type="match status" value="1"/>
</dbReference>
<dbReference type="GeneID" id="25284414"/>
<keyword evidence="3" id="KW-1185">Reference proteome</keyword>
<accession>A0A072P2M4</accession>
<dbReference type="PANTHER" id="PTHR43591">
    <property type="entry name" value="METHYLTRANSFERASE"/>
    <property type="match status" value="1"/>
</dbReference>
<sequence length="320" mass="37079">MTSPWQHQDHPNVEIEADEPNEADSAVGDEISQHTQSIQSSLFQGVEENGRKYHRYKDGSYILPEDDKEQERLDLQHEMFLQSFGRKLYLAPIDCELHEVLDLGTGTGMWAIQFADEHPKSSVLGIDLSPIQPTWVPPNCKFEVDDFDTSWTFPQQFDLIHGRMLLTASADFPQLFRRAYDSLKPGGWIEMQDLYMPLLSDDGSLEGTTFAEWNEKYIEACAVLKRNPSWTAKYKEWITGVGFENVKEHIFKWPINPWPKDKNLKEMGLWNMANMLNGLDGFTVRLWTTALGMTTEEIQAFLVPVRKDIRDTKIHSYWRM</sequence>
<dbReference type="Proteomes" id="UP000027920">
    <property type="component" value="Unassembled WGS sequence"/>
</dbReference>
<dbReference type="VEuPathDB" id="FungiDB:A1O9_09505"/>
<dbReference type="OrthoDB" id="2013972at2759"/>
<organism evidence="2 3">
    <name type="scientific">Exophiala aquamarina CBS 119918</name>
    <dbReference type="NCBI Taxonomy" id="1182545"/>
    <lineage>
        <taxon>Eukaryota</taxon>
        <taxon>Fungi</taxon>
        <taxon>Dikarya</taxon>
        <taxon>Ascomycota</taxon>
        <taxon>Pezizomycotina</taxon>
        <taxon>Eurotiomycetes</taxon>
        <taxon>Chaetothyriomycetidae</taxon>
        <taxon>Chaetothyriales</taxon>
        <taxon>Herpotrichiellaceae</taxon>
        <taxon>Exophiala</taxon>
    </lineage>
</organism>
<proteinExistence type="predicted"/>
<reference evidence="2 3" key="1">
    <citation type="submission" date="2013-03" db="EMBL/GenBank/DDBJ databases">
        <title>The Genome Sequence of Exophiala aquamarina CBS 119918.</title>
        <authorList>
            <consortium name="The Broad Institute Genomics Platform"/>
            <person name="Cuomo C."/>
            <person name="de Hoog S."/>
            <person name="Gorbushina A."/>
            <person name="Walker B."/>
            <person name="Young S.K."/>
            <person name="Zeng Q."/>
            <person name="Gargeya S."/>
            <person name="Fitzgerald M."/>
            <person name="Haas B."/>
            <person name="Abouelleil A."/>
            <person name="Allen A.W."/>
            <person name="Alvarado L."/>
            <person name="Arachchi H.M."/>
            <person name="Berlin A.M."/>
            <person name="Chapman S.B."/>
            <person name="Gainer-Dewar J."/>
            <person name="Goldberg J."/>
            <person name="Griggs A."/>
            <person name="Gujja S."/>
            <person name="Hansen M."/>
            <person name="Howarth C."/>
            <person name="Imamovic A."/>
            <person name="Ireland A."/>
            <person name="Larimer J."/>
            <person name="McCowan C."/>
            <person name="Murphy C."/>
            <person name="Pearson M."/>
            <person name="Poon T.W."/>
            <person name="Priest M."/>
            <person name="Roberts A."/>
            <person name="Saif S."/>
            <person name="Shea T."/>
            <person name="Sisk P."/>
            <person name="Sykes S."/>
            <person name="Wortman J."/>
            <person name="Nusbaum C."/>
            <person name="Birren B."/>
        </authorList>
    </citation>
    <scope>NUCLEOTIDE SEQUENCE [LARGE SCALE GENOMIC DNA]</scope>
    <source>
        <strain evidence="2 3">CBS 119918</strain>
    </source>
</reference>
<dbReference type="EMBL" id="AMGV01000010">
    <property type="protein sequence ID" value="KEF54339.1"/>
    <property type="molecule type" value="Genomic_DNA"/>
</dbReference>
<evidence type="ECO:0000313" key="2">
    <source>
        <dbReference type="EMBL" id="KEF54339.1"/>
    </source>
</evidence>
<feature type="region of interest" description="Disordered" evidence="1">
    <location>
        <begin position="1"/>
        <end position="39"/>
    </location>
</feature>
<dbReference type="STRING" id="1182545.A0A072P2M4"/>
<name>A0A072P2M4_9EURO</name>
<dbReference type="AlphaFoldDB" id="A0A072P2M4"/>
<dbReference type="RefSeq" id="XP_013256929.1">
    <property type="nucleotide sequence ID" value="XM_013401475.1"/>
</dbReference>
<dbReference type="Gene3D" id="3.40.50.150">
    <property type="entry name" value="Vaccinia Virus protein VP39"/>
    <property type="match status" value="1"/>
</dbReference>
<protein>
    <recommendedName>
        <fullName evidence="4">Methyltransferase</fullName>
    </recommendedName>
</protein>
<dbReference type="PANTHER" id="PTHR43591:SF102">
    <property type="entry name" value="S-ADENOSYL-L-METHIONINE-DEPENDENT METHYLTRANSFERASE"/>
    <property type="match status" value="1"/>
</dbReference>
<evidence type="ECO:0000313" key="3">
    <source>
        <dbReference type="Proteomes" id="UP000027920"/>
    </source>
</evidence>
<dbReference type="SUPFAM" id="SSF53335">
    <property type="entry name" value="S-adenosyl-L-methionine-dependent methyltransferases"/>
    <property type="match status" value="1"/>
</dbReference>
<gene>
    <name evidence="2" type="ORF">A1O9_09505</name>
</gene>
<dbReference type="InterPro" id="IPR029063">
    <property type="entry name" value="SAM-dependent_MTases_sf"/>
</dbReference>
<comment type="caution">
    <text evidence="2">The sequence shown here is derived from an EMBL/GenBank/DDBJ whole genome shotgun (WGS) entry which is preliminary data.</text>
</comment>
<evidence type="ECO:0000256" key="1">
    <source>
        <dbReference type="SAM" id="MobiDB-lite"/>
    </source>
</evidence>